<proteinExistence type="predicted"/>
<evidence type="ECO:0000259" key="4">
    <source>
        <dbReference type="PROSITE" id="PS50943"/>
    </source>
</evidence>
<evidence type="ECO:0000256" key="2">
    <source>
        <dbReference type="ARBA" id="ARBA00023125"/>
    </source>
</evidence>
<dbReference type="SMART" id="SM00530">
    <property type="entry name" value="HTH_XRE"/>
    <property type="match status" value="1"/>
</dbReference>
<dbReference type="EMBL" id="CP031417">
    <property type="protein sequence ID" value="AXK80340.1"/>
    <property type="molecule type" value="Genomic_DNA"/>
</dbReference>
<dbReference type="GO" id="GO:0003677">
    <property type="term" value="F:DNA binding"/>
    <property type="evidence" value="ECO:0007669"/>
    <property type="project" value="UniProtKB-KW"/>
</dbReference>
<keyword evidence="6" id="KW-1185">Reference proteome</keyword>
<organism evidence="5 6">
    <name type="scientific">Pseudolabrys taiwanensis</name>
    <dbReference type="NCBI Taxonomy" id="331696"/>
    <lineage>
        <taxon>Bacteria</taxon>
        <taxon>Pseudomonadati</taxon>
        <taxon>Pseudomonadota</taxon>
        <taxon>Alphaproteobacteria</taxon>
        <taxon>Hyphomicrobiales</taxon>
        <taxon>Xanthobacteraceae</taxon>
        <taxon>Pseudolabrys</taxon>
    </lineage>
</organism>
<name>A0A345ZTU3_9HYPH</name>
<accession>A0A345ZTU3</accession>
<sequence>MMRVRLKADGRIVEILSDGSEKAIEYKDPAVFVRYVRARCGLTQAAFAEKIEVPLETVRNWEQGKRSPRGPARALLKLIDRAPEVAFAALGGSR</sequence>
<evidence type="ECO:0000313" key="6">
    <source>
        <dbReference type="Proteomes" id="UP000254889"/>
    </source>
</evidence>
<dbReference type="Gene3D" id="1.10.260.40">
    <property type="entry name" value="lambda repressor-like DNA-binding domains"/>
    <property type="match status" value="1"/>
</dbReference>
<dbReference type="PROSITE" id="PS50943">
    <property type="entry name" value="HTH_CROC1"/>
    <property type="match status" value="1"/>
</dbReference>
<evidence type="ECO:0000313" key="5">
    <source>
        <dbReference type="EMBL" id="AXK80340.1"/>
    </source>
</evidence>
<dbReference type="InterPro" id="IPR052359">
    <property type="entry name" value="HTH-type_reg/antitoxin"/>
</dbReference>
<dbReference type="AlphaFoldDB" id="A0A345ZTU3"/>
<evidence type="ECO:0000256" key="3">
    <source>
        <dbReference type="ARBA" id="ARBA00023163"/>
    </source>
</evidence>
<dbReference type="PANTHER" id="PTHR36511:SF4">
    <property type="entry name" value="ANTITOXIN MQSA"/>
    <property type="match status" value="1"/>
</dbReference>
<dbReference type="InterPro" id="IPR010982">
    <property type="entry name" value="Lambda_DNA-bd_dom_sf"/>
</dbReference>
<dbReference type="PANTHER" id="PTHR36511">
    <property type="entry name" value="MERR FAMILY BACTERIAL REGULATORY PROTEIN"/>
    <property type="match status" value="1"/>
</dbReference>
<dbReference type="RefSeq" id="WP_115689892.1">
    <property type="nucleotide sequence ID" value="NZ_CP031417.1"/>
</dbReference>
<dbReference type="KEGG" id="ptaw:DW352_07305"/>
<evidence type="ECO:0000256" key="1">
    <source>
        <dbReference type="ARBA" id="ARBA00023015"/>
    </source>
</evidence>
<dbReference type="InterPro" id="IPR001387">
    <property type="entry name" value="Cro/C1-type_HTH"/>
</dbReference>
<dbReference type="CDD" id="cd00093">
    <property type="entry name" value="HTH_XRE"/>
    <property type="match status" value="1"/>
</dbReference>
<reference evidence="5 6" key="1">
    <citation type="submission" date="2018-07" db="EMBL/GenBank/DDBJ databases">
        <authorList>
            <person name="Quirk P.G."/>
            <person name="Krulwich T.A."/>
        </authorList>
    </citation>
    <scope>NUCLEOTIDE SEQUENCE [LARGE SCALE GENOMIC DNA]</scope>
    <source>
        <strain evidence="5 6">CC-BB4</strain>
    </source>
</reference>
<gene>
    <name evidence="5" type="ORF">DW352_07305</name>
</gene>
<dbReference type="Proteomes" id="UP000254889">
    <property type="component" value="Chromosome"/>
</dbReference>
<feature type="domain" description="HTH cro/C1-type" evidence="4">
    <location>
        <begin position="33"/>
        <end position="90"/>
    </location>
</feature>
<dbReference type="SUPFAM" id="SSF47413">
    <property type="entry name" value="lambda repressor-like DNA-binding domains"/>
    <property type="match status" value="1"/>
</dbReference>
<keyword evidence="2" id="KW-0238">DNA-binding</keyword>
<keyword evidence="3" id="KW-0804">Transcription</keyword>
<dbReference type="Pfam" id="PF01381">
    <property type="entry name" value="HTH_3"/>
    <property type="match status" value="1"/>
</dbReference>
<keyword evidence="1" id="KW-0805">Transcription regulation</keyword>
<dbReference type="OrthoDB" id="461984at2"/>
<protein>
    <submittedName>
        <fullName evidence="5">Helix-turn-helix domain-containing protein</fullName>
    </submittedName>
</protein>